<reference evidence="1 2" key="1">
    <citation type="submission" date="2016-10" db="EMBL/GenBank/DDBJ databases">
        <title>Lutibacter sp. LPB0138, isolated from marine gastropod.</title>
        <authorList>
            <person name="Kim E."/>
            <person name="Yi H."/>
        </authorList>
    </citation>
    <scope>NUCLEOTIDE SEQUENCE [LARGE SCALE GENOMIC DNA]</scope>
    <source>
        <strain evidence="1 2">LPB0138</strain>
    </source>
</reference>
<proteinExistence type="predicted"/>
<dbReference type="AlphaFoldDB" id="A0A1D8P9N9"/>
<keyword evidence="2" id="KW-1185">Reference proteome</keyword>
<evidence type="ECO:0000313" key="1">
    <source>
        <dbReference type="EMBL" id="AOW21320.1"/>
    </source>
</evidence>
<dbReference type="RefSeq" id="WP_070237468.1">
    <property type="nucleotide sequence ID" value="NZ_CP017478.1"/>
</dbReference>
<dbReference type="EMBL" id="CP017478">
    <property type="protein sequence ID" value="AOW21320.1"/>
    <property type="molecule type" value="Genomic_DNA"/>
</dbReference>
<organism evidence="1 2">
    <name type="scientific">Urechidicola croceus</name>
    <dbReference type="NCBI Taxonomy" id="1850246"/>
    <lineage>
        <taxon>Bacteria</taxon>
        <taxon>Pseudomonadati</taxon>
        <taxon>Bacteroidota</taxon>
        <taxon>Flavobacteriia</taxon>
        <taxon>Flavobacteriales</taxon>
        <taxon>Flavobacteriaceae</taxon>
        <taxon>Urechidicola</taxon>
    </lineage>
</organism>
<dbReference type="InterPro" id="IPR032331">
    <property type="entry name" value="DUF4856"/>
</dbReference>
<gene>
    <name evidence="1" type="ORF">LPB138_11800</name>
</gene>
<dbReference type="KEGG" id="lul:LPB138_11800"/>
<dbReference type="STRING" id="1850246.LPB138_11800"/>
<evidence type="ECO:0000313" key="2">
    <source>
        <dbReference type="Proteomes" id="UP000176050"/>
    </source>
</evidence>
<dbReference type="Proteomes" id="UP000176050">
    <property type="component" value="Chromosome"/>
</dbReference>
<name>A0A1D8P9N9_9FLAO</name>
<dbReference type="OrthoDB" id="5498726at2"/>
<sequence>MKKSIFYFLASTVLFYSCTNDDDIDDVEVIAPATYTFERGGESTVSFSGQTTRILMSQELIDGLKDTSKSEEDLDGMFTNTGDKFSDADLNASSKNIRSKTAASADFFSSNTTEANAIKADFDSWIAAQVNDVYPNWDVDAVAGTAGKIQEAGGGSTRYVNAKGLELNQAVNKSLIGALMVDQMLNNYLGTAVLDAGTNVVDNDAETVAEGKSYTTMEHKWDEAFGYLYGTDDATSPALGADSFLNKYLARVENDADYAGIAQSVYDAFKLGRAAIVAKNYEIRDEQAEIIREEISKVIAVRAIYYLQQGKAALDGGDYGSAFHDLSEGFGFIYSLQFTRQSNTTSPYFTKVEVDAFIAQLMADNGFWNVTAETLDSISEDIADAFGLTVAQAGS</sequence>
<dbReference type="Pfam" id="PF16148">
    <property type="entry name" value="DUF4856"/>
    <property type="match status" value="1"/>
</dbReference>
<protein>
    <submittedName>
        <fullName evidence="1">DUF4856 domain-containing protein</fullName>
    </submittedName>
</protein>
<dbReference type="PROSITE" id="PS51257">
    <property type="entry name" value="PROKAR_LIPOPROTEIN"/>
    <property type="match status" value="1"/>
</dbReference>
<accession>A0A1D8P9N9</accession>